<proteinExistence type="predicted"/>
<evidence type="ECO:0000256" key="1">
    <source>
        <dbReference type="ARBA" id="ARBA00022729"/>
    </source>
</evidence>
<feature type="domain" description="Ig-like" evidence="6">
    <location>
        <begin position="135"/>
        <end position="221"/>
    </location>
</feature>
<protein>
    <submittedName>
        <fullName evidence="8 9">Uncharacterized protein LOC116220867</fullName>
    </submittedName>
</protein>
<dbReference type="InterPro" id="IPR052598">
    <property type="entry name" value="IgSF_CEA-related"/>
</dbReference>
<feature type="chain" id="PRO_5044652852" evidence="5">
    <location>
        <begin position="25"/>
        <end position="268"/>
    </location>
</feature>
<accession>A0A6P8FQE4</accession>
<name>A0A6P8FQE4_CLUHA</name>
<dbReference type="RefSeq" id="XP_031425685.1">
    <property type="nucleotide sequence ID" value="XM_031569825.2"/>
</dbReference>
<evidence type="ECO:0000256" key="4">
    <source>
        <dbReference type="ARBA" id="ARBA00023319"/>
    </source>
</evidence>
<evidence type="ECO:0000259" key="6">
    <source>
        <dbReference type="PROSITE" id="PS50835"/>
    </source>
</evidence>
<dbReference type="PROSITE" id="PS50835">
    <property type="entry name" value="IG_LIKE"/>
    <property type="match status" value="1"/>
</dbReference>
<evidence type="ECO:0000256" key="2">
    <source>
        <dbReference type="ARBA" id="ARBA00023157"/>
    </source>
</evidence>
<dbReference type="OrthoDB" id="8439544at2759"/>
<feature type="signal peptide" evidence="5">
    <location>
        <begin position="1"/>
        <end position="24"/>
    </location>
</feature>
<evidence type="ECO:0000256" key="3">
    <source>
        <dbReference type="ARBA" id="ARBA00023180"/>
    </source>
</evidence>
<gene>
    <name evidence="8 9" type="primary">LOC116220867</name>
</gene>
<evidence type="ECO:0000313" key="8">
    <source>
        <dbReference type="RefSeq" id="XP_031425685.1"/>
    </source>
</evidence>
<dbReference type="KEGG" id="char:116220867"/>
<keyword evidence="7" id="KW-1185">Reference proteome</keyword>
<keyword evidence="4" id="KW-0393">Immunoglobulin domain</keyword>
<reference evidence="8 9" key="1">
    <citation type="submission" date="2025-04" db="UniProtKB">
        <authorList>
            <consortium name="RefSeq"/>
        </authorList>
    </citation>
    <scope>IDENTIFICATION</scope>
</reference>
<dbReference type="Gene3D" id="2.60.40.10">
    <property type="entry name" value="Immunoglobulins"/>
    <property type="match status" value="2"/>
</dbReference>
<dbReference type="AlphaFoldDB" id="A0A6P8FQE4"/>
<dbReference type="InterPro" id="IPR007110">
    <property type="entry name" value="Ig-like_dom"/>
</dbReference>
<dbReference type="PANTHER" id="PTHR44337">
    <property type="entry name" value="CARCINOEMBRYONIC ANTIGEN-RELATED CELL ADHESION MOLECULE 8"/>
    <property type="match status" value="1"/>
</dbReference>
<dbReference type="RefSeq" id="XP_042563955.1">
    <property type="nucleotide sequence ID" value="XM_042708021.1"/>
</dbReference>
<dbReference type="PANTHER" id="PTHR44337:SF13">
    <property type="entry name" value="IMMUNOGLOBULIN SUPERFAMILY MEMBER 23"/>
    <property type="match status" value="1"/>
</dbReference>
<organism evidence="7 8">
    <name type="scientific">Clupea harengus</name>
    <name type="common">Atlantic herring</name>
    <dbReference type="NCBI Taxonomy" id="7950"/>
    <lineage>
        <taxon>Eukaryota</taxon>
        <taxon>Metazoa</taxon>
        <taxon>Chordata</taxon>
        <taxon>Craniata</taxon>
        <taxon>Vertebrata</taxon>
        <taxon>Euteleostomi</taxon>
        <taxon>Actinopterygii</taxon>
        <taxon>Neopterygii</taxon>
        <taxon>Teleostei</taxon>
        <taxon>Clupei</taxon>
        <taxon>Clupeiformes</taxon>
        <taxon>Clupeoidei</taxon>
        <taxon>Clupeidae</taxon>
        <taxon>Clupea</taxon>
    </lineage>
</organism>
<evidence type="ECO:0000313" key="9">
    <source>
        <dbReference type="RefSeq" id="XP_042563955.1"/>
    </source>
</evidence>
<sequence length="268" mass="29614">MQVLLAEIKAFPGLLVLLIASSRGLDPICDPTQDAACKGALGGPVRLQLMRDATGYDLKLYSGDKNVFTSKNSKTVFNNEFNTPSFIQRWQFVNGILIINPTERRDSGTYRVEIHEESTGKRLGDHTVQLIIEAPVSNVDLSISCSANGERRVRCSSNGDSPQYSWALDGRPLSEAFADLSPDNQTLSMRGCVLGNLSCSAWNHISSTHTSALLLDACSVSCCWVHNNSSTLCECLHQSYRLIMTLRSLTYHTWQCPHNPQCHSVIIH</sequence>
<keyword evidence="3" id="KW-0325">Glycoprotein</keyword>
<evidence type="ECO:0000313" key="7">
    <source>
        <dbReference type="Proteomes" id="UP000515152"/>
    </source>
</evidence>
<dbReference type="Proteomes" id="UP000515152">
    <property type="component" value="Chromosome 6"/>
</dbReference>
<keyword evidence="2" id="KW-1015">Disulfide bond</keyword>
<dbReference type="InterPro" id="IPR013783">
    <property type="entry name" value="Ig-like_fold"/>
</dbReference>
<keyword evidence="1 5" id="KW-0732">Signal</keyword>
<dbReference type="GeneID" id="116220867"/>
<evidence type="ECO:0000256" key="5">
    <source>
        <dbReference type="SAM" id="SignalP"/>
    </source>
</evidence>